<protein>
    <submittedName>
        <fullName evidence="1">Uncharacterized protein</fullName>
    </submittedName>
</protein>
<dbReference type="Proteomes" id="UP000595437">
    <property type="component" value="Chromosome 7"/>
</dbReference>
<dbReference type="AlphaFoldDB" id="A0A7T8HHR0"/>
<reference evidence="2" key="1">
    <citation type="submission" date="2021-01" db="EMBL/GenBank/DDBJ databases">
        <title>Caligus Genome Assembly.</title>
        <authorList>
            <person name="Gallardo-Escarate C."/>
        </authorList>
    </citation>
    <scope>NUCLEOTIDE SEQUENCE [LARGE SCALE GENOMIC DNA]</scope>
</reference>
<sequence>RNDRYLSFGNVDPHHHKHPANVMSLGFVASNGKAMDLIWFLTSYRLTAADYIDIKTSGGNVVLQQDGAPARTVRATQAFLGKEMNFWAKD</sequence>
<feature type="non-terminal residue" evidence="1">
    <location>
        <position position="1"/>
    </location>
</feature>
<feature type="non-terminal residue" evidence="1">
    <location>
        <position position="90"/>
    </location>
</feature>
<gene>
    <name evidence="1" type="ORF">FKW44_011063</name>
</gene>
<evidence type="ECO:0000313" key="2">
    <source>
        <dbReference type="Proteomes" id="UP000595437"/>
    </source>
</evidence>
<name>A0A7T8HHR0_CALRO</name>
<keyword evidence="2" id="KW-1185">Reference proteome</keyword>
<proteinExistence type="predicted"/>
<dbReference type="EMBL" id="CP045896">
    <property type="protein sequence ID" value="QQP50159.1"/>
    <property type="molecule type" value="Genomic_DNA"/>
</dbReference>
<accession>A0A7T8HHR0</accession>
<evidence type="ECO:0000313" key="1">
    <source>
        <dbReference type="EMBL" id="QQP50159.1"/>
    </source>
</evidence>
<organism evidence="1 2">
    <name type="scientific">Caligus rogercresseyi</name>
    <name type="common">Sea louse</name>
    <dbReference type="NCBI Taxonomy" id="217165"/>
    <lineage>
        <taxon>Eukaryota</taxon>
        <taxon>Metazoa</taxon>
        <taxon>Ecdysozoa</taxon>
        <taxon>Arthropoda</taxon>
        <taxon>Crustacea</taxon>
        <taxon>Multicrustacea</taxon>
        <taxon>Hexanauplia</taxon>
        <taxon>Copepoda</taxon>
        <taxon>Siphonostomatoida</taxon>
        <taxon>Caligidae</taxon>
        <taxon>Caligus</taxon>
    </lineage>
</organism>